<keyword evidence="2" id="KW-1185">Reference proteome</keyword>
<organism evidence="1 2">
    <name type="scientific">Boeremia exigua</name>
    <dbReference type="NCBI Taxonomy" id="749465"/>
    <lineage>
        <taxon>Eukaryota</taxon>
        <taxon>Fungi</taxon>
        <taxon>Dikarya</taxon>
        <taxon>Ascomycota</taxon>
        <taxon>Pezizomycotina</taxon>
        <taxon>Dothideomycetes</taxon>
        <taxon>Pleosporomycetidae</taxon>
        <taxon>Pleosporales</taxon>
        <taxon>Pleosporineae</taxon>
        <taxon>Didymellaceae</taxon>
        <taxon>Boeremia</taxon>
    </lineage>
</organism>
<accession>A0ACC2I743</accession>
<name>A0ACC2I743_9PLEO</name>
<evidence type="ECO:0000313" key="2">
    <source>
        <dbReference type="Proteomes" id="UP001153331"/>
    </source>
</evidence>
<dbReference type="EMBL" id="JAPHNI010000448">
    <property type="protein sequence ID" value="KAJ8110971.1"/>
    <property type="molecule type" value="Genomic_DNA"/>
</dbReference>
<reference evidence="1" key="1">
    <citation type="submission" date="2022-11" db="EMBL/GenBank/DDBJ databases">
        <title>Genome Sequence of Boeremia exigua.</title>
        <authorList>
            <person name="Buettner E."/>
        </authorList>
    </citation>
    <scope>NUCLEOTIDE SEQUENCE</scope>
    <source>
        <strain evidence="1">CU02</strain>
    </source>
</reference>
<gene>
    <name evidence="1" type="ORF">OPT61_g6313</name>
</gene>
<proteinExistence type="predicted"/>
<evidence type="ECO:0000313" key="1">
    <source>
        <dbReference type="EMBL" id="KAJ8110971.1"/>
    </source>
</evidence>
<sequence>MLSSEPAHTAIAPKHSHLLSLPAELRDIIWALVLGGITFEIQCKARIPWGTTVKNATTQQHSLALLRTCHQIHAETRLLPFTLNTFQFKSEDAFKPWLAKFDAAQRQAIAQVRIVTWKARHMVERRGFAPRRLGDVFLVEMFGGLKRVDVEVRYTGVVRECEKWESGGSELEDTDWMEQEGRLRLRCKKYNPRMEVRFERVAVSATMAPKRTSLRPTVKNRAAYVSAAWARVLKLRSEPATFRRFKNGLLDVGRMSFKSNSESPLLRLPPEIRNNIWEYVLGGKILDVVFLSSRKGRYLEEKTAISPLSLPESSHALLQVCRQLYKETALLPFSTNSFRFESNQAFDWIRHLLKVQQGLIKNVHIVTHRAERMFGWTDFKWSEQRVPKTIPVDSFPKVKRVIIEIRRCCFRDWEAGPKWTTKEYRNRVTANLNKITECIHAVNPDAQVVAMHTNISEGNSETGMTDSEDSGPEDSD</sequence>
<protein>
    <submittedName>
        <fullName evidence="1">Uncharacterized protein</fullName>
    </submittedName>
</protein>
<dbReference type="Proteomes" id="UP001153331">
    <property type="component" value="Unassembled WGS sequence"/>
</dbReference>
<comment type="caution">
    <text evidence="1">The sequence shown here is derived from an EMBL/GenBank/DDBJ whole genome shotgun (WGS) entry which is preliminary data.</text>
</comment>